<sequence>MPAVFSLDRARRTILGAQQLAKPRPVRPTPGQAGRVFDALGLLQIDSVNVLSRSHYLPLFTRLGAYDRTVLDRMSTQDPRRMVEYWAHEASFIRPDLFADLRQWQRRTWIRATSMPEEPRSQLTQAVLELLHRKHPLSAREVESILGGSVQPGTKSWGWNWSATKRILSDLFEQGLISSAGRGTAFERLYAPAAAVHPAGEAALEPVDRAEALLRLTENAARSIGLGTAPMLADYFRLPLRDTLAAARSLSLQGRLEEIEVQGWKGPVFLHPEAKTPRRCHGSGLLSPFDSLVFDRRRLQAVFGIHYRIEIYTPAHKRQFGYYVLPFLLREAIVARVDLKADRAARALLVQAAHAEPGSPADTAVELAAELRLMAQWLGLAEVMVSPVGNLAPALKLAVGRG</sequence>
<keyword evidence="2" id="KW-1185">Reference proteome</keyword>
<evidence type="ECO:0000313" key="1">
    <source>
        <dbReference type="EMBL" id="GAA1913730.1"/>
    </source>
</evidence>
<accession>A0ABP5AHB5</accession>
<gene>
    <name evidence="1" type="ORF">GCM10009688_18330</name>
</gene>
<dbReference type="Pfam" id="PF06224">
    <property type="entry name" value="AlkZ-like"/>
    <property type="match status" value="1"/>
</dbReference>
<dbReference type="PANTHER" id="PTHR30528:SF0">
    <property type="entry name" value="CYTOPLASMIC PROTEIN"/>
    <property type="match status" value="1"/>
</dbReference>
<evidence type="ECO:0000313" key="2">
    <source>
        <dbReference type="Proteomes" id="UP001500784"/>
    </source>
</evidence>
<protein>
    <submittedName>
        <fullName evidence="1">Winged helix-turn-helix domain-containing protein</fullName>
    </submittedName>
</protein>
<dbReference type="InterPro" id="IPR009351">
    <property type="entry name" value="AlkZ-like"/>
</dbReference>
<organism evidence="1 2">
    <name type="scientific">Arthrobacter gandavensis</name>
    <dbReference type="NCBI Taxonomy" id="169960"/>
    <lineage>
        <taxon>Bacteria</taxon>
        <taxon>Bacillati</taxon>
        <taxon>Actinomycetota</taxon>
        <taxon>Actinomycetes</taxon>
        <taxon>Micrococcales</taxon>
        <taxon>Micrococcaceae</taxon>
        <taxon>Arthrobacter</taxon>
    </lineage>
</organism>
<reference evidence="2" key="1">
    <citation type="journal article" date="2019" name="Int. J. Syst. Evol. Microbiol.">
        <title>The Global Catalogue of Microorganisms (GCM) 10K type strain sequencing project: providing services to taxonomists for standard genome sequencing and annotation.</title>
        <authorList>
            <consortium name="The Broad Institute Genomics Platform"/>
            <consortium name="The Broad Institute Genome Sequencing Center for Infectious Disease"/>
            <person name="Wu L."/>
            <person name="Ma J."/>
        </authorList>
    </citation>
    <scope>NUCLEOTIDE SEQUENCE [LARGE SCALE GENOMIC DNA]</scope>
    <source>
        <strain evidence="2">JCM 13316</strain>
    </source>
</reference>
<comment type="caution">
    <text evidence="1">The sequence shown here is derived from an EMBL/GenBank/DDBJ whole genome shotgun (WGS) entry which is preliminary data.</text>
</comment>
<dbReference type="PANTHER" id="PTHR30528">
    <property type="entry name" value="CYTOPLASMIC PROTEIN"/>
    <property type="match status" value="1"/>
</dbReference>
<dbReference type="EMBL" id="BAAALV010000002">
    <property type="protein sequence ID" value="GAA1913730.1"/>
    <property type="molecule type" value="Genomic_DNA"/>
</dbReference>
<dbReference type="Proteomes" id="UP001500784">
    <property type="component" value="Unassembled WGS sequence"/>
</dbReference>
<proteinExistence type="predicted"/>
<dbReference type="RefSeq" id="WP_152226787.1">
    <property type="nucleotide sequence ID" value="NZ_BAAALV010000002.1"/>
</dbReference>
<name>A0ABP5AHB5_9MICC</name>